<dbReference type="SMART" id="SM00226">
    <property type="entry name" value="LMWPc"/>
    <property type="match status" value="1"/>
</dbReference>
<dbReference type="PANTHER" id="PTHR11717">
    <property type="entry name" value="LOW MOLECULAR WEIGHT PROTEIN TYROSINE PHOSPHATASE"/>
    <property type="match status" value="1"/>
</dbReference>
<evidence type="ECO:0000256" key="2">
    <source>
        <dbReference type="ARBA" id="ARBA00022801"/>
    </source>
</evidence>
<feature type="domain" description="Phosphotyrosine protein phosphatase I" evidence="5">
    <location>
        <begin position="2"/>
        <end position="146"/>
    </location>
</feature>
<dbReference type="Pfam" id="PF01451">
    <property type="entry name" value="LMWPc"/>
    <property type="match status" value="1"/>
</dbReference>
<evidence type="ECO:0000256" key="1">
    <source>
        <dbReference type="ARBA" id="ARBA00011063"/>
    </source>
</evidence>
<evidence type="ECO:0000256" key="4">
    <source>
        <dbReference type="PIRSR" id="PIRSR617867-1"/>
    </source>
</evidence>
<evidence type="ECO:0000256" key="3">
    <source>
        <dbReference type="ARBA" id="ARBA00022912"/>
    </source>
</evidence>
<comment type="similarity">
    <text evidence="1">Belongs to the low molecular weight phosphotyrosine protein phosphatase family.</text>
</comment>
<gene>
    <name evidence="6" type="primary">ywlE</name>
    <name evidence="6" type="ORF">SPTER_35470</name>
</gene>
<dbReference type="PRINTS" id="PR00719">
    <property type="entry name" value="LMWPTPASE"/>
</dbReference>
<dbReference type="InterPro" id="IPR017867">
    <property type="entry name" value="Tyr_phospatase_low_mol_wt"/>
</dbReference>
<organism evidence="6 7">
    <name type="scientific">Sporomusa termitida</name>
    <dbReference type="NCBI Taxonomy" id="2377"/>
    <lineage>
        <taxon>Bacteria</taxon>
        <taxon>Bacillati</taxon>
        <taxon>Bacillota</taxon>
        <taxon>Negativicutes</taxon>
        <taxon>Selenomonadales</taxon>
        <taxon>Sporomusaceae</taxon>
        <taxon>Sporomusa</taxon>
    </lineage>
</organism>
<proteinExistence type="inferred from homology"/>
<keyword evidence="7" id="KW-1185">Reference proteome</keyword>
<feature type="active site" description="Proton donor" evidence="4">
    <location>
        <position position="120"/>
    </location>
</feature>
<dbReference type="Gene3D" id="3.40.50.2300">
    <property type="match status" value="1"/>
</dbReference>
<sequence>MFKIVFVCTGNTCRSPMAAALLTELAARAGLAGSIHVESAGIAAGRQPASAGAQAVMRQAGLNLDKHYSRQLSLAQLQNADLILTMTLAHKQTAASMAPGLAGKIYTLAELAGQAGDVVDPYGGSEVQYRNCARQIQQYLQAAWGKIVTLAGKK</sequence>
<protein>
    <submittedName>
        <fullName evidence="6">Protein-arginine-phosphatase</fullName>
        <ecNumber evidence="6">3.9.1.2</ecNumber>
    </submittedName>
</protein>
<dbReference type="PANTHER" id="PTHR11717:SF31">
    <property type="entry name" value="LOW MOLECULAR WEIGHT PROTEIN-TYROSINE-PHOSPHATASE ETP-RELATED"/>
    <property type="match status" value="1"/>
</dbReference>
<keyword evidence="2 6" id="KW-0378">Hydrolase</keyword>
<dbReference type="Proteomes" id="UP000320776">
    <property type="component" value="Chromosome"/>
</dbReference>
<dbReference type="InterPro" id="IPR036196">
    <property type="entry name" value="Ptyr_pPase_sf"/>
</dbReference>
<feature type="active site" evidence="4">
    <location>
        <position position="14"/>
    </location>
</feature>
<dbReference type="AlphaFoldDB" id="A0A517DY03"/>
<dbReference type="EMBL" id="CP036259">
    <property type="protein sequence ID" value="QDR82126.1"/>
    <property type="molecule type" value="Genomic_DNA"/>
</dbReference>
<dbReference type="InterPro" id="IPR050438">
    <property type="entry name" value="LMW_PTPase"/>
</dbReference>
<dbReference type="GO" id="GO:0098627">
    <property type="term" value="F:protein arginine phosphatase activity"/>
    <property type="evidence" value="ECO:0007669"/>
    <property type="project" value="UniProtKB-EC"/>
</dbReference>
<dbReference type="OrthoDB" id="9784339at2"/>
<dbReference type="RefSeq" id="WP_144351547.1">
    <property type="nucleotide sequence ID" value="NZ_CP036259.1"/>
</dbReference>
<accession>A0A517DY03</accession>
<keyword evidence="3" id="KW-0904">Protein phosphatase</keyword>
<dbReference type="InterPro" id="IPR023485">
    <property type="entry name" value="Ptyr_pPase"/>
</dbReference>
<dbReference type="SUPFAM" id="SSF52788">
    <property type="entry name" value="Phosphotyrosine protein phosphatases I"/>
    <property type="match status" value="1"/>
</dbReference>
<reference evidence="6 7" key="1">
    <citation type="submission" date="2019-02" db="EMBL/GenBank/DDBJ databases">
        <title>Closed genome of Sporomusa termitida DSM 4440.</title>
        <authorList>
            <person name="Poehlein A."/>
            <person name="Daniel R."/>
        </authorList>
    </citation>
    <scope>NUCLEOTIDE SEQUENCE [LARGE SCALE GENOMIC DNA]</scope>
    <source>
        <strain evidence="6 7">DSM 4440</strain>
    </source>
</reference>
<dbReference type="CDD" id="cd16344">
    <property type="entry name" value="LMWPAP"/>
    <property type="match status" value="1"/>
</dbReference>
<dbReference type="GO" id="GO:0004725">
    <property type="term" value="F:protein tyrosine phosphatase activity"/>
    <property type="evidence" value="ECO:0007669"/>
    <property type="project" value="InterPro"/>
</dbReference>
<evidence type="ECO:0000313" key="7">
    <source>
        <dbReference type="Proteomes" id="UP000320776"/>
    </source>
</evidence>
<evidence type="ECO:0000313" key="6">
    <source>
        <dbReference type="EMBL" id="QDR82126.1"/>
    </source>
</evidence>
<name>A0A517DY03_9FIRM</name>
<dbReference type="EC" id="3.9.1.2" evidence="6"/>
<dbReference type="KEGG" id="sted:SPTER_35470"/>
<feature type="active site" description="Nucleophile" evidence="4">
    <location>
        <position position="8"/>
    </location>
</feature>
<evidence type="ECO:0000259" key="5">
    <source>
        <dbReference type="SMART" id="SM00226"/>
    </source>
</evidence>